<keyword evidence="2" id="KW-1185">Reference proteome</keyword>
<reference evidence="1" key="1">
    <citation type="journal article" date="2021" name="Mol. Ecol. Resour.">
        <title>Apolygus lucorum genome provides insights into omnivorousness and mesophyll feeding.</title>
        <authorList>
            <person name="Liu Y."/>
            <person name="Liu H."/>
            <person name="Wang H."/>
            <person name="Huang T."/>
            <person name="Liu B."/>
            <person name="Yang B."/>
            <person name="Yin L."/>
            <person name="Li B."/>
            <person name="Zhang Y."/>
            <person name="Zhang S."/>
            <person name="Jiang F."/>
            <person name="Zhang X."/>
            <person name="Ren Y."/>
            <person name="Wang B."/>
            <person name="Wang S."/>
            <person name="Lu Y."/>
            <person name="Wu K."/>
            <person name="Fan W."/>
            <person name="Wang G."/>
        </authorList>
    </citation>
    <scope>NUCLEOTIDE SEQUENCE</scope>
    <source>
        <strain evidence="1">12Hb</strain>
    </source>
</reference>
<gene>
    <name evidence="1" type="ORF">GE061_015852</name>
</gene>
<dbReference type="Proteomes" id="UP000466442">
    <property type="component" value="Unassembled WGS sequence"/>
</dbReference>
<proteinExistence type="predicted"/>
<evidence type="ECO:0000313" key="1">
    <source>
        <dbReference type="EMBL" id="KAF6210096.1"/>
    </source>
</evidence>
<name>A0A8S9XPZ5_APOLU</name>
<sequence length="188" mass="21248">MCQLRDEEKANLLCELRDAVARLDALQPRPQPKYAPEELPNFLKERIPRFKKNLDLQPLITHTAVGDIRFTSDVEKVNAQSDDPNVKYALVPGAGNPFAPAYSLSDSLCEDFCNQAMAAEKMRTGRKSKPAFVPKPFCMTQEPNDAPRDPSGHIYDCEHNKMYEGISICNPHGHSQSYLCTEHVYPRK</sequence>
<accession>A0A8S9XPZ5</accession>
<organism evidence="1 2">
    <name type="scientific">Apolygus lucorum</name>
    <name type="common">Small green plant bug</name>
    <name type="synonym">Lygocoris lucorum</name>
    <dbReference type="NCBI Taxonomy" id="248454"/>
    <lineage>
        <taxon>Eukaryota</taxon>
        <taxon>Metazoa</taxon>
        <taxon>Ecdysozoa</taxon>
        <taxon>Arthropoda</taxon>
        <taxon>Hexapoda</taxon>
        <taxon>Insecta</taxon>
        <taxon>Pterygota</taxon>
        <taxon>Neoptera</taxon>
        <taxon>Paraneoptera</taxon>
        <taxon>Hemiptera</taxon>
        <taxon>Heteroptera</taxon>
        <taxon>Panheteroptera</taxon>
        <taxon>Cimicomorpha</taxon>
        <taxon>Miridae</taxon>
        <taxon>Mirini</taxon>
        <taxon>Apolygus</taxon>
    </lineage>
</organism>
<dbReference type="EMBL" id="WIXP02000006">
    <property type="protein sequence ID" value="KAF6210096.1"/>
    <property type="molecule type" value="Genomic_DNA"/>
</dbReference>
<protein>
    <submittedName>
        <fullName evidence="1">Uncharacterized protein</fullName>
    </submittedName>
</protein>
<evidence type="ECO:0000313" key="2">
    <source>
        <dbReference type="Proteomes" id="UP000466442"/>
    </source>
</evidence>
<dbReference type="AlphaFoldDB" id="A0A8S9XPZ5"/>
<comment type="caution">
    <text evidence="1">The sequence shown here is derived from an EMBL/GenBank/DDBJ whole genome shotgun (WGS) entry which is preliminary data.</text>
</comment>